<gene>
    <name evidence="1" type="ORF">G7B40_001730</name>
</gene>
<dbReference type="AlphaFoldDB" id="A0AAP5I3Y4"/>
<sequence>MRFRICRENGEVLALASKKLEAIDMGILFPDGEIIFLPKELEHLYMVGEIVPRNIMRSCDLESLARDLGEDYVR</sequence>
<name>A0AAP5I3Y4_9CYAN</name>
<accession>A0AAP5I3Y4</accession>
<evidence type="ECO:0000313" key="2">
    <source>
        <dbReference type="Proteomes" id="UP000667802"/>
    </source>
</evidence>
<dbReference type="EMBL" id="JAALHA020000001">
    <property type="protein sequence ID" value="MDR9893307.1"/>
    <property type="molecule type" value="Genomic_DNA"/>
</dbReference>
<evidence type="ECO:0000313" key="1">
    <source>
        <dbReference type="EMBL" id="MDR9893307.1"/>
    </source>
</evidence>
<dbReference type="Proteomes" id="UP000667802">
    <property type="component" value="Unassembled WGS sequence"/>
</dbReference>
<proteinExistence type="predicted"/>
<protein>
    <submittedName>
        <fullName evidence="1">Uncharacterized protein</fullName>
    </submittedName>
</protein>
<keyword evidence="2" id="KW-1185">Reference proteome</keyword>
<comment type="caution">
    <text evidence="1">The sequence shown here is derived from an EMBL/GenBank/DDBJ whole genome shotgun (WGS) entry which is preliminary data.</text>
</comment>
<dbReference type="RefSeq" id="WP_208343818.1">
    <property type="nucleotide sequence ID" value="NZ_CAWQFN010000376.1"/>
</dbReference>
<organism evidence="1 2">
    <name type="scientific">Aetokthonos hydrillicola Thurmond2011</name>
    <dbReference type="NCBI Taxonomy" id="2712845"/>
    <lineage>
        <taxon>Bacteria</taxon>
        <taxon>Bacillati</taxon>
        <taxon>Cyanobacteriota</taxon>
        <taxon>Cyanophyceae</taxon>
        <taxon>Nostocales</taxon>
        <taxon>Hapalosiphonaceae</taxon>
        <taxon>Aetokthonos</taxon>
    </lineage>
</organism>
<reference evidence="2" key="1">
    <citation type="journal article" date="2021" name="Science">
        <title>Hunting the eagle killer: A cyanobacterial neurotoxin causes vacuolar myelinopathy.</title>
        <authorList>
            <person name="Breinlinger S."/>
            <person name="Phillips T.J."/>
            <person name="Haram B.N."/>
            <person name="Mares J."/>
            <person name="Martinez Yerena J.A."/>
            <person name="Hrouzek P."/>
            <person name="Sobotka R."/>
            <person name="Henderson W.M."/>
            <person name="Schmieder P."/>
            <person name="Williams S.M."/>
            <person name="Lauderdale J.D."/>
            <person name="Wilde H.D."/>
            <person name="Gerrin W."/>
            <person name="Kust A."/>
            <person name="Washington J.W."/>
            <person name="Wagner C."/>
            <person name="Geier B."/>
            <person name="Liebeke M."/>
            <person name="Enke H."/>
            <person name="Niedermeyer T.H.J."/>
            <person name="Wilde S.B."/>
        </authorList>
    </citation>
    <scope>NUCLEOTIDE SEQUENCE [LARGE SCALE GENOMIC DNA]</scope>
    <source>
        <strain evidence="2">Thurmond2011</strain>
    </source>
</reference>